<sequence>MLAAFLFRILSLIALITFVCLNCLIYRGPRYRRRPPRRVAAFDVLMNNITWNVRGLGKPAKRFLVRDFLSLHFVDVCCLQESKLDVVSQSLWREIGGCKLDQFAVVPARGTAGGIIL</sequence>
<proteinExistence type="predicted"/>
<gene>
    <name evidence="1" type="ORF">IHE45_07G070700</name>
</gene>
<reference evidence="2" key="1">
    <citation type="journal article" date="2022" name="Nat. Commun.">
        <title>Chromosome evolution and the genetic basis of agronomically important traits in greater yam.</title>
        <authorList>
            <person name="Bredeson J.V."/>
            <person name="Lyons J.B."/>
            <person name="Oniyinde I.O."/>
            <person name="Okereke N.R."/>
            <person name="Kolade O."/>
            <person name="Nnabue I."/>
            <person name="Nwadili C.O."/>
            <person name="Hribova E."/>
            <person name="Parker M."/>
            <person name="Nwogha J."/>
            <person name="Shu S."/>
            <person name="Carlson J."/>
            <person name="Kariba R."/>
            <person name="Muthemba S."/>
            <person name="Knop K."/>
            <person name="Barton G.J."/>
            <person name="Sherwood A.V."/>
            <person name="Lopez-Montes A."/>
            <person name="Asiedu R."/>
            <person name="Jamnadass R."/>
            <person name="Muchugi A."/>
            <person name="Goodstein D."/>
            <person name="Egesi C.N."/>
            <person name="Featherston J."/>
            <person name="Asfaw A."/>
            <person name="Simpson G.G."/>
            <person name="Dolezel J."/>
            <person name="Hendre P.S."/>
            <person name="Van Deynze A."/>
            <person name="Kumar P.L."/>
            <person name="Obidiegwu J.E."/>
            <person name="Bhattacharjee R."/>
            <person name="Rokhsar D.S."/>
        </authorList>
    </citation>
    <scope>NUCLEOTIDE SEQUENCE [LARGE SCALE GENOMIC DNA]</scope>
    <source>
        <strain evidence="2">cv. TDa95/00328</strain>
    </source>
</reference>
<comment type="caution">
    <text evidence="1">The sequence shown here is derived from an EMBL/GenBank/DDBJ whole genome shotgun (WGS) entry which is preliminary data.</text>
</comment>
<protein>
    <submittedName>
        <fullName evidence="1">DNase I-like protein</fullName>
    </submittedName>
</protein>
<name>A0ACB7VRS2_DIOAL</name>
<dbReference type="Proteomes" id="UP000827976">
    <property type="component" value="Chromosome 7"/>
</dbReference>
<organism evidence="1 2">
    <name type="scientific">Dioscorea alata</name>
    <name type="common">Purple yam</name>
    <dbReference type="NCBI Taxonomy" id="55571"/>
    <lineage>
        <taxon>Eukaryota</taxon>
        <taxon>Viridiplantae</taxon>
        <taxon>Streptophyta</taxon>
        <taxon>Embryophyta</taxon>
        <taxon>Tracheophyta</taxon>
        <taxon>Spermatophyta</taxon>
        <taxon>Magnoliopsida</taxon>
        <taxon>Liliopsida</taxon>
        <taxon>Dioscoreales</taxon>
        <taxon>Dioscoreaceae</taxon>
        <taxon>Dioscorea</taxon>
    </lineage>
</organism>
<evidence type="ECO:0000313" key="2">
    <source>
        <dbReference type="Proteomes" id="UP000827976"/>
    </source>
</evidence>
<dbReference type="EMBL" id="CM037017">
    <property type="protein sequence ID" value="KAH7677250.1"/>
    <property type="molecule type" value="Genomic_DNA"/>
</dbReference>
<accession>A0ACB7VRS2</accession>
<evidence type="ECO:0000313" key="1">
    <source>
        <dbReference type="EMBL" id="KAH7677250.1"/>
    </source>
</evidence>
<keyword evidence="2" id="KW-1185">Reference proteome</keyword>